<protein>
    <recommendedName>
        <fullName evidence="4">DUF997 family protein</fullName>
    </recommendedName>
</protein>
<dbReference type="EMBL" id="JBHSCX010000003">
    <property type="protein sequence ID" value="MFC4361192.1"/>
    <property type="molecule type" value="Genomic_DNA"/>
</dbReference>
<dbReference type="Proteomes" id="UP001595840">
    <property type="component" value="Unassembled WGS sequence"/>
</dbReference>
<evidence type="ECO:0008006" key="4">
    <source>
        <dbReference type="Google" id="ProtNLM"/>
    </source>
</evidence>
<accession>A0ABV8V0H9</accession>
<feature type="transmembrane region" description="Helical" evidence="1">
    <location>
        <begin position="28"/>
        <end position="46"/>
    </location>
</feature>
<keyword evidence="1" id="KW-0812">Transmembrane</keyword>
<dbReference type="RefSeq" id="WP_290260144.1">
    <property type="nucleotide sequence ID" value="NZ_JAUFQG010000004.1"/>
</dbReference>
<feature type="transmembrane region" description="Helical" evidence="1">
    <location>
        <begin position="58"/>
        <end position="79"/>
    </location>
</feature>
<name>A0ABV8V0H9_9GAMM</name>
<gene>
    <name evidence="2" type="ORF">ACFOX3_02700</name>
</gene>
<evidence type="ECO:0000256" key="1">
    <source>
        <dbReference type="SAM" id="Phobius"/>
    </source>
</evidence>
<comment type="caution">
    <text evidence="2">The sequence shown here is derived from an EMBL/GenBank/DDBJ whole genome shotgun (WGS) entry which is preliminary data.</text>
</comment>
<reference evidence="3" key="1">
    <citation type="journal article" date="2019" name="Int. J. Syst. Evol. Microbiol.">
        <title>The Global Catalogue of Microorganisms (GCM) 10K type strain sequencing project: providing services to taxonomists for standard genome sequencing and annotation.</title>
        <authorList>
            <consortium name="The Broad Institute Genomics Platform"/>
            <consortium name="The Broad Institute Genome Sequencing Center for Infectious Disease"/>
            <person name="Wu L."/>
            <person name="Ma J."/>
        </authorList>
    </citation>
    <scope>NUCLEOTIDE SEQUENCE [LARGE SCALE GENOMIC DNA]</scope>
    <source>
        <strain evidence="3">CECT 8570</strain>
    </source>
</reference>
<evidence type="ECO:0000313" key="3">
    <source>
        <dbReference type="Proteomes" id="UP001595840"/>
    </source>
</evidence>
<proteinExistence type="predicted"/>
<sequence>MHNSNEHADEKALAPKGIFDDPKNVKRILYLLYGCCGILFLLDFVIHRHVLHSWENLWGFYPIYGFIGCVILVIVATWMRTFLMRSEDYYGDVEGTDKDE</sequence>
<organism evidence="2 3">
    <name type="scientific">Simiduia curdlanivorans</name>
    <dbReference type="NCBI Taxonomy" id="1492769"/>
    <lineage>
        <taxon>Bacteria</taxon>
        <taxon>Pseudomonadati</taxon>
        <taxon>Pseudomonadota</taxon>
        <taxon>Gammaproteobacteria</taxon>
        <taxon>Cellvibrionales</taxon>
        <taxon>Cellvibrionaceae</taxon>
        <taxon>Simiduia</taxon>
    </lineage>
</organism>
<keyword evidence="1" id="KW-1133">Transmembrane helix</keyword>
<evidence type="ECO:0000313" key="2">
    <source>
        <dbReference type="EMBL" id="MFC4361192.1"/>
    </source>
</evidence>
<keyword evidence="3" id="KW-1185">Reference proteome</keyword>
<keyword evidence="1" id="KW-0472">Membrane</keyword>